<evidence type="ECO:0000256" key="4">
    <source>
        <dbReference type="ARBA" id="ARBA00023239"/>
    </source>
</evidence>
<dbReference type="PANTHER" id="PTHR33337">
    <property type="entry name" value="GFA DOMAIN-CONTAINING PROTEIN"/>
    <property type="match status" value="1"/>
</dbReference>
<evidence type="ECO:0000256" key="2">
    <source>
        <dbReference type="ARBA" id="ARBA00022723"/>
    </source>
</evidence>
<proteinExistence type="inferred from homology"/>
<dbReference type="RefSeq" id="XP_008726972.1">
    <property type="nucleotide sequence ID" value="XM_008728750.1"/>
</dbReference>
<dbReference type="SUPFAM" id="SSF51316">
    <property type="entry name" value="Mss4-like"/>
    <property type="match status" value="1"/>
</dbReference>
<dbReference type="EMBL" id="KB822704">
    <property type="protein sequence ID" value="ETI25036.1"/>
    <property type="molecule type" value="Genomic_DNA"/>
</dbReference>
<dbReference type="InterPro" id="IPR006913">
    <property type="entry name" value="CENP-V/GFA"/>
</dbReference>
<evidence type="ECO:0000256" key="3">
    <source>
        <dbReference type="ARBA" id="ARBA00022833"/>
    </source>
</evidence>
<dbReference type="Pfam" id="PF04828">
    <property type="entry name" value="GFA"/>
    <property type="match status" value="1"/>
</dbReference>
<dbReference type="GeneID" id="19982899"/>
<dbReference type="OrthoDB" id="406544at2759"/>
<organism evidence="6 7">
    <name type="scientific">Cladophialophora carrionii CBS 160.54</name>
    <dbReference type="NCBI Taxonomy" id="1279043"/>
    <lineage>
        <taxon>Eukaryota</taxon>
        <taxon>Fungi</taxon>
        <taxon>Dikarya</taxon>
        <taxon>Ascomycota</taxon>
        <taxon>Pezizomycotina</taxon>
        <taxon>Eurotiomycetes</taxon>
        <taxon>Chaetothyriomycetidae</taxon>
        <taxon>Chaetothyriales</taxon>
        <taxon>Herpotrichiellaceae</taxon>
        <taxon>Cladophialophora</taxon>
    </lineage>
</organism>
<dbReference type="HOGENOM" id="CLU_055491_3_2_1"/>
<dbReference type="PROSITE" id="PS51891">
    <property type="entry name" value="CENP_V_GFA"/>
    <property type="match status" value="1"/>
</dbReference>
<name>V9DED7_9EURO</name>
<evidence type="ECO:0000313" key="7">
    <source>
        <dbReference type="Proteomes" id="UP000030678"/>
    </source>
</evidence>
<dbReference type="VEuPathDB" id="FungiDB:G647_04406"/>
<evidence type="ECO:0000256" key="1">
    <source>
        <dbReference type="ARBA" id="ARBA00005495"/>
    </source>
</evidence>
<feature type="domain" description="CENP-V/GFA" evidence="5">
    <location>
        <begin position="24"/>
        <end position="133"/>
    </location>
</feature>
<dbReference type="GO" id="GO:0046872">
    <property type="term" value="F:metal ion binding"/>
    <property type="evidence" value="ECO:0007669"/>
    <property type="project" value="UniProtKB-KW"/>
</dbReference>
<dbReference type="PANTHER" id="PTHR33337:SF40">
    <property type="entry name" value="CENP-V_GFA DOMAIN-CONTAINING PROTEIN-RELATED"/>
    <property type="match status" value="1"/>
</dbReference>
<protein>
    <recommendedName>
        <fullName evidence="5">CENP-V/GFA domain-containing protein</fullName>
    </recommendedName>
</protein>
<dbReference type="Proteomes" id="UP000030678">
    <property type="component" value="Unassembled WGS sequence"/>
</dbReference>
<comment type="similarity">
    <text evidence="1">Belongs to the Gfa family.</text>
</comment>
<dbReference type="Gene3D" id="3.90.1590.10">
    <property type="entry name" value="glutathione-dependent formaldehyde- activating enzyme (gfa)"/>
    <property type="match status" value="1"/>
</dbReference>
<keyword evidence="2" id="KW-0479">Metal-binding</keyword>
<reference evidence="6 7" key="1">
    <citation type="submission" date="2013-03" db="EMBL/GenBank/DDBJ databases">
        <title>The Genome Sequence of Cladophialophora carrionii CBS 160.54.</title>
        <authorList>
            <consortium name="The Broad Institute Genomics Platform"/>
            <person name="Cuomo C."/>
            <person name="de Hoog S."/>
            <person name="Gorbushina A."/>
            <person name="Walker B."/>
            <person name="Young S.K."/>
            <person name="Zeng Q."/>
            <person name="Gargeya S."/>
            <person name="Fitzgerald M."/>
            <person name="Haas B."/>
            <person name="Abouelleil A."/>
            <person name="Allen A.W."/>
            <person name="Alvarado L."/>
            <person name="Arachchi H.M."/>
            <person name="Berlin A.M."/>
            <person name="Chapman S.B."/>
            <person name="Gainer-Dewar J."/>
            <person name="Goldberg J."/>
            <person name="Griggs A."/>
            <person name="Gujja S."/>
            <person name="Hansen M."/>
            <person name="Howarth C."/>
            <person name="Imamovic A."/>
            <person name="Ireland A."/>
            <person name="Larimer J."/>
            <person name="McCowan C."/>
            <person name="Murphy C."/>
            <person name="Pearson M."/>
            <person name="Poon T.W."/>
            <person name="Priest M."/>
            <person name="Roberts A."/>
            <person name="Saif S."/>
            <person name="Shea T."/>
            <person name="Sisk P."/>
            <person name="Sykes S."/>
            <person name="Wortman J."/>
            <person name="Nusbaum C."/>
            <person name="Birren B."/>
        </authorList>
    </citation>
    <scope>NUCLEOTIDE SEQUENCE [LARGE SCALE GENOMIC DNA]</scope>
    <source>
        <strain evidence="6 7">CBS 160.54</strain>
    </source>
</reference>
<dbReference type="GO" id="GO:0016846">
    <property type="term" value="F:carbon-sulfur lyase activity"/>
    <property type="evidence" value="ECO:0007669"/>
    <property type="project" value="InterPro"/>
</dbReference>
<keyword evidence="4" id="KW-0456">Lyase</keyword>
<accession>V9DED7</accession>
<dbReference type="InterPro" id="IPR011057">
    <property type="entry name" value="Mss4-like_sf"/>
</dbReference>
<evidence type="ECO:0000259" key="5">
    <source>
        <dbReference type="PROSITE" id="PS51891"/>
    </source>
</evidence>
<keyword evidence="3" id="KW-0862">Zinc</keyword>
<gene>
    <name evidence="6" type="ORF">G647_04406</name>
</gene>
<evidence type="ECO:0000313" key="6">
    <source>
        <dbReference type="EMBL" id="ETI25036.1"/>
    </source>
</evidence>
<dbReference type="AlphaFoldDB" id="V9DED7"/>
<sequence length="176" mass="19165">MSRTTTATTSTTVTPATTPKDSIDRGHCLCRAVTFTVTGPPIYNVICHCENCKRQGGSTLHCASIYPRKQYALLAGSERFITTYTDRATQSGQPLYRAFCRVCGSKVFAKTPLNEQIISIPAGVLSRAGRDWTPSKEQFCADRCAWVPELGAVVAEENRFAKGPTGDTVQQVLAKL</sequence>